<protein>
    <submittedName>
        <fullName evidence="2">Uncharacterized protein</fullName>
    </submittedName>
</protein>
<dbReference type="EMBL" id="JALJOT010000007">
    <property type="protein sequence ID" value="KAK9909151.1"/>
    <property type="molecule type" value="Genomic_DNA"/>
</dbReference>
<comment type="caution">
    <text evidence="2">The sequence shown here is derived from an EMBL/GenBank/DDBJ whole genome shotgun (WGS) entry which is preliminary data.</text>
</comment>
<reference evidence="2 3" key="1">
    <citation type="journal article" date="2024" name="Nat. Commun.">
        <title>Phylogenomics reveals the evolutionary origins of lichenization in chlorophyte algae.</title>
        <authorList>
            <person name="Puginier C."/>
            <person name="Libourel C."/>
            <person name="Otte J."/>
            <person name="Skaloud P."/>
            <person name="Haon M."/>
            <person name="Grisel S."/>
            <person name="Petersen M."/>
            <person name="Berrin J.G."/>
            <person name="Delaux P.M."/>
            <person name="Dal Grande F."/>
            <person name="Keller J."/>
        </authorList>
    </citation>
    <scope>NUCLEOTIDE SEQUENCE [LARGE SCALE GENOMIC DNA]</scope>
    <source>
        <strain evidence="2 3">SAG 216-7</strain>
    </source>
</reference>
<name>A0ABR2YQ79_9CHLO</name>
<sequence length="94" mass="10495">MGLLFWRKRKSKSQSKSEEKVSDESSTAPSRQIPVTIPRRDPAVFEFGSASGVSMTGVCNVGEADEISACVWRIHGKEADGKQEDHKPQYHIEF</sequence>
<organism evidence="2 3">
    <name type="scientific">Coccomyxa subellipsoidea</name>
    <dbReference type="NCBI Taxonomy" id="248742"/>
    <lineage>
        <taxon>Eukaryota</taxon>
        <taxon>Viridiplantae</taxon>
        <taxon>Chlorophyta</taxon>
        <taxon>core chlorophytes</taxon>
        <taxon>Trebouxiophyceae</taxon>
        <taxon>Trebouxiophyceae incertae sedis</taxon>
        <taxon>Coccomyxaceae</taxon>
        <taxon>Coccomyxa</taxon>
    </lineage>
</organism>
<keyword evidence="3" id="KW-1185">Reference proteome</keyword>
<feature type="compositionally biased region" description="Basic residues" evidence="1">
    <location>
        <begin position="1"/>
        <end position="13"/>
    </location>
</feature>
<evidence type="ECO:0000256" key="1">
    <source>
        <dbReference type="SAM" id="MobiDB-lite"/>
    </source>
</evidence>
<evidence type="ECO:0000313" key="3">
    <source>
        <dbReference type="Proteomes" id="UP001491310"/>
    </source>
</evidence>
<accession>A0ABR2YQ79</accession>
<dbReference type="Proteomes" id="UP001491310">
    <property type="component" value="Unassembled WGS sequence"/>
</dbReference>
<gene>
    <name evidence="2" type="ORF">WJX75_007913</name>
</gene>
<feature type="region of interest" description="Disordered" evidence="1">
    <location>
        <begin position="1"/>
        <end position="39"/>
    </location>
</feature>
<evidence type="ECO:0000313" key="2">
    <source>
        <dbReference type="EMBL" id="KAK9909151.1"/>
    </source>
</evidence>
<proteinExistence type="predicted"/>